<feature type="domain" description="ER membrane protein complex subunit 7 beta-sandwich" evidence="7">
    <location>
        <begin position="37"/>
        <end position="147"/>
    </location>
</feature>
<accession>A0A9W8I984</accession>
<feature type="transmembrane region" description="Helical" evidence="6">
    <location>
        <begin position="134"/>
        <end position="157"/>
    </location>
</feature>
<evidence type="ECO:0000256" key="5">
    <source>
        <dbReference type="ARBA" id="ARBA00023136"/>
    </source>
</evidence>
<comment type="caution">
    <text evidence="8">The sequence shown here is derived from an EMBL/GenBank/DDBJ whole genome shotgun (WGS) entry which is preliminary data.</text>
</comment>
<evidence type="ECO:0000256" key="6">
    <source>
        <dbReference type="SAM" id="Phobius"/>
    </source>
</evidence>
<protein>
    <recommendedName>
        <fullName evidence="7">ER membrane protein complex subunit 7 beta-sandwich domain-containing protein</fullName>
    </recommendedName>
</protein>
<dbReference type="AlphaFoldDB" id="A0A9W8I984"/>
<name>A0A9W8I984_9FUNG</name>
<keyword evidence="3" id="KW-0732">Signal</keyword>
<evidence type="ECO:0000313" key="9">
    <source>
        <dbReference type="Proteomes" id="UP001139887"/>
    </source>
</evidence>
<dbReference type="GO" id="GO:0072546">
    <property type="term" value="C:EMC complex"/>
    <property type="evidence" value="ECO:0007669"/>
    <property type="project" value="TreeGrafter"/>
</dbReference>
<dbReference type="PANTHER" id="PTHR13605">
    <property type="entry name" value="ER MEMBRANE PROTEIN COMPLEX SUBUNIT 7"/>
    <property type="match status" value="1"/>
</dbReference>
<evidence type="ECO:0000256" key="1">
    <source>
        <dbReference type="ARBA" id="ARBA00004167"/>
    </source>
</evidence>
<gene>
    <name evidence="8" type="ORF">IWW36_002644</name>
</gene>
<sequence>VLILAATVFASEKTYRLRGTIVANDILSDVSELATRSYAVVNGGEHRGYIRKDGTFVVENLKLGDWLLEIDSADYAFPKIHVHIATKGDEGRASVAARYVQVGSEWSDDAPVLEYPLKIEAGAKYDFYTPRQGFSIVTMFSNPYMLMVGVSLLLVFIMPKMQANMDPEALKELQNKS</sequence>
<dbReference type="InterPro" id="IPR039163">
    <property type="entry name" value="EMC7"/>
</dbReference>
<dbReference type="EMBL" id="JANBUW010000080">
    <property type="protein sequence ID" value="KAJ2849398.1"/>
    <property type="molecule type" value="Genomic_DNA"/>
</dbReference>
<reference evidence="8" key="1">
    <citation type="submission" date="2022-07" db="EMBL/GenBank/DDBJ databases">
        <title>Phylogenomic reconstructions and comparative analyses of Kickxellomycotina fungi.</title>
        <authorList>
            <person name="Reynolds N.K."/>
            <person name="Stajich J.E."/>
            <person name="Barry K."/>
            <person name="Grigoriev I.V."/>
            <person name="Crous P."/>
            <person name="Smith M.E."/>
        </authorList>
    </citation>
    <scope>NUCLEOTIDE SEQUENCE</scope>
    <source>
        <strain evidence="8">NRRL 1566</strain>
    </source>
</reference>
<comment type="subcellular location">
    <subcellularLocation>
        <location evidence="1">Membrane</location>
        <topology evidence="1">Single-pass membrane protein</topology>
    </subcellularLocation>
</comment>
<keyword evidence="9" id="KW-1185">Reference proteome</keyword>
<dbReference type="OrthoDB" id="27095at2759"/>
<keyword evidence="5 6" id="KW-0472">Membrane</keyword>
<evidence type="ECO:0000256" key="4">
    <source>
        <dbReference type="ARBA" id="ARBA00022989"/>
    </source>
</evidence>
<evidence type="ECO:0000259" key="7">
    <source>
        <dbReference type="Pfam" id="PF09430"/>
    </source>
</evidence>
<keyword evidence="4 6" id="KW-1133">Transmembrane helix</keyword>
<keyword evidence="2 6" id="KW-0812">Transmembrane</keyword>
<proteinExistence type="predicted"/>
<dbReference type="Pfam" id="PF09430">
    <property type="entry name" value="EMC7_beta-sandw"/>
    <property type="match status" value="1"/>
</dbReference>
<evidence type="ECO:0000313" key="8">
    <source>
        <dbReference type="EMBL" id="KAJ2849398.1"/>
    </source>
</evidence>
<organism evidence="8 9">
    <name type="scientific">Coemansia brasiliensis</name>
    <dbReference type="NCBI Taxonomy" id="2650707"/>
    <lineage>
        <taxon>Eukaryota</taxon>
        <taxon>Fungi</taxon>
        <taxon>Fungi incertae sedis</taxon>
        <taxon>Zoopagomycota</taxon>
        <taxon>Kickxellomycotina</taxon>
        <taxon>Kickxellomycetes</taxon>
        <taxon>Kickxellales</taxon>
        <taxon>Kickxellaceae</taxon>
        <taxon>Coemansia</taxon>
    </lineage>
</organism>
<dbReference type="Proteomes" id="UP001139887">
    <property type="component" value="Unassembled WGS sequence"/>
</dbReference>
<evidence type="ECO:0000256" key="3">
    <source>
        <dbReference type="ARBA" id="ARBA00022729"/>
    </source>
</evidence>
<dbReference type="PANTHER" id="PTHR13605:SF4">
    <property type="entry name" value="ER MEMBRANE PROTEIN COMPLEX SUBUNIT 7"/>
    <property type="match status" value="1"/>
</dbReference>
<feature type="non-terminal residue" evidence="8">
    <location>
        <position position="1"/>
    </location>
</feature>
<evidence type="ECO:0000256" key="2">
    <source>
        <dbReference type="ARBA" id="ARBA00022692"/>
    </source>
</evidence>
<dbReference type="InterPro" id="IPR019008">
    <property type="entry name" value="Beta_sandwich_EMC7"/>
</dbReference>